<evidence type="ECO:0000256" key="10">
    <source>
        <dbReference type="ARBA" id="ARBA00023277"/>
    </source>
</evidence>
<name>W9CP61_SCLBF</name>
<dbReference type="GO" id="GO:0005576">
    <property type="term" value="C:extracellular region"/>
    <property type="evidence" value="ECO:0007669"/>
    <property type="project" value="UniProtKB-SubCell"/>
</dbReference>
<dbReference type="PANTHER" id="PTHR23507:SF1">
    <property type="entry name" value="FI18259P1-RELATED"/>
    <property type="match status" value="1"/>
</dbReference>
<dbReference type="GO" id="GO:0006004">
    <property type="term" value="P:fucose metabolic process"/>
    <property type="evidence" value="ECO:0007669"/>
    <property type="project" value="UniProtKB-KW"/>
</dbReference>
<protein>
    <recommendedName>
        <fullName evidence="15">Major facilitator superfamily (MFS) profile domain-containing protein</fullName>
    </recommendedName>
</protein>
<organism evidence="13 14">
    <name type="scientific">Sclerotinia borealis (strain F-4128)</name>
    <dbReference type="NCBI Taxonomy" id="1432307"/>
    <lineage>
        <taxon>Eukaryota</taxon>
        <taxon>Fungi</taxon>
        <taxon>Dikarya</taxon>
        <taxon>Ascomycota</taxon>
        <taxon>Pezizomycotina</taxon>
        <taxon>Leotiomycetes</taxon>
        <taxon>Helotiales</taxon>
        <taxon>Sclerotiniaceae</taxon>
        <taxon>Sclerotinia</taxon>
    </lineage>
</organism>
<evidence type="ECO:0000256" key="3">
    <source>
        <dbReference type="ARBA" id="ARBA00009127"/>
    </source>
</evidence>
<keyword evidence="14" id="KW-1185">Reference proteome</keyword>
<feature type="compositionally biased region" description="Basic and acidic residues" evidence="11">
    <location>
        <begin position="517"/>
        <end position="529"/>
    </location>
</feature>
<feature type="transmembrane region" description="Helical" evidence="12">
    <location>
        <begin position="41"/>
        <end position="63"/>
    </location>
</feature>
<keyword evidence="8 12" id="KW-0472">Membrane</keyword>
<accession>W9CP61</accession>
<evidence type="ECO:0008006" key="15">
    <source>
        <dbReference type="Google" id="ProtNLM"/>
    </source>
</evidence>
<keyword evidence="4" id="KW-0964">Secreted</keyword>
<feature type="transmembrane region" description="Helical" evidence="12">
    <location>
        <begin position="455"/>
        <end position="475"/>
    </location>
</feature>
<dbReference type="Gene3D" id="2.120.10.30">
    <property type="entry name" value="TolB, C-terminal domain"/>
    <property type="match status" value="1"/>
</dbReference>
<keyword evidence="7 12" id="KW-1133">Transmembrane helix</keyword>
<dbReference type="InterPro" id="IPR011042">
    <property type="entry name" value="6-blade_b-propeller_TolB-like"/>
</dbReference>
<gene>
    <name evidence="13" type="ORF">SBOR_1807</name>
</gene>
<dbReference type="Gene3D" id="3.40.50.11350">
    <property type="match status" value="1"/>
</dbReference>
<evidence type="ECO:0000256" key="7">
    <source>
        <dbReference type="ARBA" id="ARBA00022989"/>
    </source>
</evidence>
<dbReference type="Proteomes" id="UP000019487">
    <property type="component" value="Unassembled WGS sequence"/>
</dbReference>
<dbReference type="PANTHER" id="PTHR23507">
    <property type="entry name" value="ZGC:174356"/>
    <property type="match status" value="1"/>
</dbReference>
<dbReference type="OrthoDB" id="20368at2759"/>
<reference evidence="13 14" key="1">
    <citation type="journal article" date="2014" name="Genome Announc.">
        <title>Draft genome sequence of Sclerotinia borealis, a psychrophilic plant pathogenic fungus.</title>
        <authorList>
            <person name="Mardanov A.V."/>
            <person name="Beletsky A.V."/>
            <person name="Kadnikov V.V."/>
            <person name="Ignatov A.N."/>
            <person name="Ravin N.V."/>
        </authorList>
    </citation>
    <scope>NUCLEOTIDE SEQUENCE [LARGE SCALE GENOMIC DNA]</scope>
    <source>
        <strain evidence="14">F-4157</strain>
    </source>
</reference>
<dbReference type="CDD" id="cd11296">
    <property type="entry name" value="O-FucT_like"/>
    <property type="match status" value="1"/>
</dbReference>
<dbReference type="Pfam" id="PF07690">
    <property type="entry name" value="MFS_1"/>
    <property type="match status" value="1"/>
</dbReference>
<keyword evidence="6 12" id="KW-0812">Transmembrane</keyword>
<dbReference type="InterPro" id="IPR036259">
    <property type="entry name" value="MFS_trans_sf"/>
</dbReference>
<feature type="transmembrane region" description="Helical" evidence="12">
    <location>
        <begin position="323"/>
        <end position="344"/>
    </location>
</feature>
<feature type="transmembrane region" description="Helical" evidence="12">
    <location>
        <begin position="396"/>
        <end position="415"/>
    </location>
</feature>
<feature type="transmembrane region" description="Helical" evidence="12">
    <location>
        <begin position="238"/>
        <end position="259"/>
    </location>
</feature>
<evidence type="ECO:0000256" key="9">
    <source>
        <dbReference type="ARBA" id="ARBA00023253"/>
    </source>
</evidence>
<feature type="region of interest" description="Disordered" evidence="11">
    <location>
        <begin position="1"/>
        <end position="29"/>
    </location>
</feature>
<keyword evidence="5" id="KW-0808">Transferase</keyword>
<evidence type="ECO:0000256" key="11">
    <source>
        <dbReference type="SAM" id="MobiDB-lite"/>
    </source>
</evidence>
<dbReference type="EMBL" id="AYSA01000068">
    <property type="protein sequence ID" value="ESZ97798.1"/>
    <property type="molecule type" value="Genomic_DNA"/>
</dbReference>
<evidence type="ECO:0000256" key="12">
    <source>
        <dbReference type="SAM" id="Phobius"/>
    </source>
</evidence>
<feature type="transmembrane region" description="Helical" evidence="12">
    <location>
        <begin position="173"/>
        <end position="198"/>
    </location>
</feature>
<dbReference type="InterPro" id="IPR011701">
    <property type="entry name" value="MFS"/>
</dbReference>
<dbReference type="InterPro" id="IPR019378">
    <property type="entry name" value="GDP-Fuc_O-FucTrfase"/>
</dbReference>
<proteinExistence type="inferred from homology"/>
<keyword evidence="9" id="KW-0294">Fucose metabolism</keyword>
<evidence type="ECO:0000256" key="1">
    <source>
        <dbReference type="ARBA" id="ARBA00004141"/>
    </source>
</evidence>
<dbReference type="GO" id="GO:0022857">
    <property type="term" value="F:transmembrane transporter activity"/>
    <property type="evidence" value="ECO:0007669"/>
    <property type="project" value="InterPro"/>
</dbReference>
<comment type="caution">
    <text evidence="13">The sequence shown here is derived from an EMBL/GenBank/DDBJ whole genome shotgun (WGS) entry which is preliminary data.</text>
</comment>
<dbReference type="Pfam" id="PF10250">
    <property type="entry name" value="O-FucT"/>
    <property type="match status" value="1"/>
</dbReference>
<evidence type="ECO:0000313" key="13">
    <source>
        <dbReference type="EMBL" id="ESZ97798.1"/>
    </source>
</evidence>
<feature type="compositionally biased region" description="Low complexity" evidence="11">
    <location>
        <begin position="1"/>
        <end position="10"/>
    </location>
</feature>
<feature type="transmembrane region" description="Helical" evidence="12">
    <location>
        <begin position="421"/>
        <end position="443"/>
    </location>
</feature>
<dbReference type="HOGENOM" id="CLU_247305_0_0_1"/>
<sequence length="1530" mass="169766">MSSEPSSEESTPLLRQISTRSVRSTTDHDHDHDALLGRQNIAIRVSIICILSVLVVEIGDYLIQAPLARTLEDVICRAYYSSAPLSKFTAAPPLSIPESHCKNDVIQGKLALLKGWDQTLSCIPGLIMSVPFGVLADKVGRKAVLFTSLMGITFSLVWIQVICYFDSFFDIRWIWSANIFLFLGGGTAVARTMFYTIIADVVAEEKRATVFFQITAASLTATLAGVPLAWWLTNISNLRVPMMLAVLFMLLGASLILVLPETLHLREHQIVSSTNAGPARAEAAEDGDSSTDDEGALIFSKKNWRMLLEKFEESRFVFTNSKLLALSVTFFVQSLHGNMTQFLLQLASKRLNWTLVDASFLIPLASITNFAQLVFVLPAIYAILSRFHLQAAVKDLLVSRGSAMFMTLGSFGLALSAARGLFVMSTVLFSLGLGLFPAIRSLLTDLVHPTQVSRLYGILAVMDTIGGMISSPLVAGAFSEGLKKGGLWSGGGFLVAGIAYAAAGILTLSVSVKKDDNTNDDIHGPDHSETQTIHPEPPRSKHIFRLIQNVDLRDVFLSFSYSNFAIQSARKMQLPTGVNRKYAALAGFALGLAWLWFAFDRPRVIPTYIIWNANSDNPQKNIPPPTLDQQDVFDFPHVNSEVMKAVCATQTWNSSIIFTCDSNVGGVGHVRNSILNCVRYAIGAGGSLVMPNIKLREDIHELNMMPNEEEGESHMGKRHGLGWKGMDYMFDAHHFKRSLKMSCPELNVIDHMEQTVNGRRRGLLPESLFLNRPTSGLEHPEEWQEKLNVWTEKYMSPTPQSIPIVVDLEQSNLKYPTHADGHIFAHEFGQIMKFRPDVRRLATSTLRQISSWYDVSLNVSSIIVTPSFLGVHLKTEPEEIDKRHTTPAPFTHYDGQAEAYIALAKSMKNPLIYAASGDIDSTHKFASEAKSQGIEVTHKEDLLKDHEREELSHLRWDQRALIDYLVVLRGEYFAGVGHSLFSWNVMLKRHESALLKQKYHNETYADDLSSLYGVPSPYVIISRDHWSDSLLHRCTKPTSDGLFARHVEKSAKLLLYRKSYCSLQVTMKLSTILTAVSLLSGGTAQSTTSPGYATLNGTFDYAGPHNLRYDTGSYGPPVEEFHYFYDQWPIGLAISKTGRVFTCYTRGTYAYTLGEVVNQTAEAAYPSLQLNTPPGGLYSESNGIQFGSSLQDYFISVQALFVTPDDTLWVLDTGRPTINESQAPSMPYAVPGGPKLVAINLSNDSIIRTYTFPSNVHFPDSYLNDLRFDQRSNITEFGGGVAYLVDSSNEGRNGFIILDLGTGESWRMLSQHKSVLKVQEDVPSYNGIPFYLRETGMGVGFQQEGLDGLELGLWGDILYYSPLTSNTLYSIPTSYLLTNPSTNALAPKLAMDNVHNLGQRGGNANGFAADSLGNIYMLMPSSNAIYIWNSTISQVVPFVRDPRIVWPDSANVGFDGYLYWNINQLPYQPDWNGGIDGRVGCMEREEDENWRILVGITSLLNLATSSNIFVELNKWMDKAEGDAMGSRSDE</sequence>
<keyword evidence="10" id="KW-0119">Carbohydrate metabolism</keyword>
<dbReference type="GO" id="GO:0016740">
    <property type="term" value="F:transferase activity"/>
    <property type="evidence" value="ECO:0007669"/>
    <property type="project" value="UniProtKB-KW"/>
</dbReference>
<feature type="transmembrane region" description="Helical" evidence="12">
    <location>
        <begin position="143"/>
        <end position="161"/>
    </location>
</feature>
<evidence type="ECO:0000256" key="6">
    <source>
        <dbReference type="ARBA" id="ARBA00022692"/>
    </source>
</evidence>
<feature type="region of interest" description="Disordered" evidence="11">
    <location>
        <begin position="517"/>
        <end position="537"/>
    </location>
</feature>
<feature type="transmembrane region" description="Helical" evidence="12">
    <location>
        <begin position="582"/>
        <end position="599"/>
    </location>
</feature>
<evidence type="ECO:0000256" key="4">
    <source>
        <dbReference type="ARBA" id="ARBA00022525"/>
    </source>
</evidence>
<comment type="subcellular location">
    <subcellularLocation>
        <location evidence="1">Membrane</location>
        <topology evidence="1">Multi-pass membrane protein</topology>
    </subcellularLocation>
    <subcellularLocation>
        <location evidence="2">Secreted</location>
    </subcellularLocation>
</comment>
<evidence type="ECO:0000256" key="8">
    <source>
        <dbReference type="ARBA" id="ARBA00023136"/>
    </source>
</evidence>
<feature type="transmembrane region" description="Helical" evidence="12">
    <location>
        <begin position="487"/>
        <end position="508"/>
    </location>
</feature>
<feature type="transmembrane region" description="Helical" evidence="12">
    <location>
        <begin position="364"/>
        <end position="384"/>
    </location>
</feature>
<dbReference type="GO" id="GO:0016020">
    <property type="term" value="C:membrane"/>
    <property type="evidence" value="ECO:0007669"/>
    <property type="project" value="UniProtKB-SubCell"/>
</dbReference>
<dbReference type="Pfam" id="PF03022">
    <property type="entry name" value="MRJP"/>
    <property type="match status" value="1"/>
</dbReference>
<dbReference type="SUPFAM" id="SSF101898">
    <property type="entry name" value="NHL repeat"/>
    <property type="match status" value="1"/>
</dbReference>
<comment type="similarity">
    <text evidence="3">Belongs to the major royal jelly protein family.</text>
</comment>
<evidence type="ECO:0000256" key="5">
    <source>
        <dbReference type="ARBA" id="ARBA00022679"/>
    </source>
</evidence>
<dbReference type="Gene3D" id="1.20.1250.20">
    <property type="entry name" value="MFS general substrate transporter like domains"/>
    <property type="match status" value="1"/>
</dbReference>
<dbReference type="SUPFAM" id="SSF103473">
    <property type="entry name" value="MFS general substrate transporter"/>
    <property type="match status" value="1"/>
</dbReference>
<evidence type="ECO:0000256" key="2">
    <source>
        <dbReference type="ARBA" id="ARBA00004613"/>
    </source>
</evidence>
<feature type="transmembrane region" description="Helical" evidence="12">
    <location>
        <begin position="210"/>
        <end position="232"/>
    </location>
</feature>
<dbReference type="InterPro" id="IPR017996">
    <property type="entry name" value="MRJP/yellow-related"/>
</dbReference>
<evidence type="ECO:0000313" key="14">
    <source>
        <dbReference type="Proteomes" id="UP000019487"/>
    </source>
</evidence>